<feature type="region of interest" description="Disordered" evidence="1">
    <location>
        <begin position="264"/>
        <end position="295"/>
    </location>
</feature>
<sequence>MTDNSSSSNQESSIPPRLNEQHSTRFSQQQNYAKNTTYRPPPQQQSGGYRPRYQQQQQQTERTGQNVFQQNRDYNGGSYRPRNPSNFPQRQSHQQRQPTVPHSQRWSGSTQQHNSTRNSQLTASKENSGIDDSDLVKSMQNLSTNDSPVRATATQDVMDDDDAVLECIATPLELEELQDIIEKYESMRGGCRIQTIDDTKALVVFGHPSTAKRAWTENRDNGKIKIQSYRGPIDIIEDIPIVRKSTMNQRPRPTNMVAKRLIHGSLGLKAPAKNGTQRKTDQDARDKQNSSTPKR</sequence>
<evidence type="ECO:0000256" key="1">
    <source>
        <dbReference type="SAM" id="MobiDB-lite"/>
    </source>
</evidence>
<dbReference type="InterPro" id="IPR012677">
    <property type="entry name" value="Nucleotide-bd_a/b_plait_sf"/>
</dbReference>
<feature type="compositionally biased region" description="Basic and acidic residues" evidence="1">
    <location>
        <begin position="278"/>
        <end position="288"/>
    </location>
</feature>
<name>A0A1X2ILT0_9FUNG</name>
<evidence type="ECO:0000313" key="3">
    <source>
        <dbReference type="Proteomes" id="UP000193560"/>
    </source>
</evidence>
<feature type="compositionally biased region" description="Low complexity" evidence="1">
    <location>
        <begin position="44"/>
        <end position="65"/>
    </location>
</feature>
<dbReference type="AlphaFoldDB" id="A0A1X2ILT0"/>
<comment type="caution">
    <text evidence="2">The sequence shown here is derived from an EMBL/GenBank/DDBJ whole genome shotgun (WGS) entry which is preliminary data.</text>
</comment>
<feature type="region of interest" description="Disordered" evidence="1">
    <location>
        <begin position="1"/>
        <end position="132"/>
    </location>
</feature>
<gene>
    <name evidence="2" type="ORF">BCR42DRAFT_490044</name>
</gene>
<dbReference type="Gene3D" id="3.30.70.330">
    <property type="match status" value="1"/>
</dbReference>
<feature type="compositionally biased region" description="Low complexity" evidence="1">
    <location>
        <begin position="1"/>
        <end position="13"/>
    </location>
</feature>
<reference evidence="2 3" key="1">
    <citation type="submission" date="2016-07" db="EMBL/GenBank/DDBJ databases">
        <title>Pervasive Adenine N6-methylation of Active Genes in Fungi.</title>
        <authorList>
            <consortium name="DOE Joint Genome Institute"/>
            <person name="Mondo S.J."/>
            <person name="Dannebaum R.O."/>
            <person name="Kuo R.C."/>
            <person name="Labutti K."/>
            <person name="Haridas S."/>
            <person name="Kuo A."/>
            <person name="Salamov A."/>
            <person name="Ahrendt S.R."/>
            <person name="Lipzen A."/>
            <person name="Sullivan W."/>
            <person name="Andreopoulos W.B."/>
            <person name="Clum A."/>
            <person name="Lindquist E."/>
            <person name="Daum C."/>
            <person name="Ramamoorthy G.K."/>
            <person name="Gryganskyi A."/>
            <person name="Culley D."/>
            <person name="Magnuson J.K."/>
            <person name="James T.Y."/>
            <person name="O'Malley M.A."/>
            <person name="Stajich J.E."/>
            <person name="Spatafora J.W."/>
            <person name="Visel A."/>
            <person name="Grigoriev I.V."/>
        </authorList>
    </citation>
    <scope>NUCLEOTIDE SEQUENCE [LARGE SCALE GENOMIC DNA]</scope>
    <source>
        <strain evidence="2 3">NRRL 1336</strain>
    </source>
</reference>
<proteinExistence type="predicted"/>
<dbReference type="OrthoDB" id="5418203at2759"/>
<accession>A0A1X2ILT0</accession>
<organism evidence="2 3">
    <name type="scientific">Absidia repens</name>
    <dbReference type="NCBI Taxonomy" id="90262"/>
    <lineage>
        <taxon>Eukaryota</taxon>
        <taxon>Fungi</taxon>
        <taxon>Fungi incertae sedis</taxon>
        <taxon>Mucoromycota</taxon>
        <taxon>Mucoromycotina</taxon>
        <taxon>Mucoromycetes</taxon>
        <taxon>Mucorales</taxon>
        <taxon>Cunninghamellaceae</taxon>
        <taxon>Absidia</taxon>
    </lineage>
</organism>
<keyword evidence="3" id="KW-1185">Reference proteome</keyword>
<feature type="compositionally biased region" description="Polar residues" evidence="1">
    <location>
        <begin position="83"/>
        <end position="127"/>
    </location>
</feature>
<feature type="compositionally biased region" description="Polar residues" evidence="1">
    <location>
        <begin position="24"/>
        <end position="38"/>
    </location>
</feature>
<dbReference type="Proteomes" id="UP000193560">
    <property type="component" value="Unassembled WGS sequence"/>
</dbReference>
<evidence type="ECO:0000313" key="2">
    <source>
        <dbReference type="EMBL" id="ORZ18720.1"/>
    </source>
</evidence>
<protein>
    <submittedName>
        <fullName evidence="2">Uncharacterized protein</fullName>
    </submittedName>
</protein>
<dbReference type="EMBL" id="MCGE01000008">
    <property type="protein sequence ID" value="ORZ18720.1"/>
    <property type="molecule type" value="Genomic_DNA"/>
</dbReference>